<name>A0A8T8HVQ4_9PSEU</name>
<dbReference type="Proteomes" id="UP000671828">
    <property type="component" value="Chromosome"/>
</dbReference>
<dbReference type="RefSeq" id="WP_204844609.1">
    <property type="nucleotide sequence ID" value="NZ_JAFBCL010000001.1"/>
</dbReference>
<keyword evidence="8" id="KW-1185">Reference proteome</keyword>
<dbReference type="InterPro" id="IPR057326">
    <property type="entry name" value="KR_dom"/>
</dbReference>
<evidence type="ECO:0000313" key="8">
    <source>
        <dbReference type="Proteomes" id="UP001195724"/>
    </source>
</evidence>
<evidence type="ECO:0000256" key="1">
    <source>
        <dbReference type="ARBA" id="ARBA00006484"/>
    </source>
</evidence>
<comment type="similarity">
    <text evidence="1 3">Belongs to the short-chain dehydrogenases/reductases (SDR) family.</text>
</comment>
<dbReference type="Proteomes" id="UP001195724">
    <property type="component" value="Unassembled WGS sequence"/>
</dbReference>
<dbReference type="InterPro" id="IPR036291">
    <property type="entry name" value="NAD(P)-bd_dom_sf"/>
</dbReference>
<accession>A0A8T8HVQ4</accession>
<dbReference type="SUPFAM" id="SSF51735">
    <property type="entry name" value="NAD(P)-binding Rossmann-fold domains"/>
    <property type="match status" value="1"/>
</dbReference>
<dbReference type="Pfam" id="PF00106">
    <property type="entry name" value="adh_short"/>
    <property type="match status" value="1"/>
</dbReference>
<dbReference type="SMART" id="SM00822">
    <property type="entry name" value="PKS_KR"/>
    <property type="match status" value="1"/>
</dbReference>
<feature type="domain" description="Ketoreductase" evidence="4">
    <location>
        <begin position="8"/>
        <end position="195"/>
    </location>
</feature>
<organism evidence="6 7">
    <name type="scientific">Saccharothrix algeriensis</name>
    <dbReference type="NCBI Taxonomy" id="173560"/>
    <lineage>
        <taxon>Bacteria</taxon>
        <taxon>Bacillati</taxon>
        <taxon>Actinomycetota</taxon>
        <taxon>Actinomycetes</taxon>
        <taxon>Pseudonocardiales</taxon>
        <taxon>Pseudonocardiaceae</taxon>
        <taxon>Saccharothrix</taxon>
    </lineage>
</organism>
<protein>
    <submittedName>
        <fullName evidence="5">2,3-dihydro-2,3-dihydroxybenzoate dehydrogenase</fullName>
        <ecNumber evidence="5">1.3.1.28</ecNumber>
    </submittedName>
    <submittedName>
        <fullName evidence="6">SDR family NAD(P)-dependent oxidoreductase</fullName>
    </submittedName>
</protein>
<gene>
    <name evidence="6" type="ORF">J7S33_25450</name>
    <name evidence="5" type="ORF">JOE68_004912</name>
</gene>
<evidence type="ECO:0000256" key="2">
    <source>
        <dbReference type="ARBA" id="ARBA00023002"/>
    </source>
</evidence>
<dbReference type="Gene3D" id="3.40.50.720">
    <property type="entry name" value="NAD(P)-binding Rossmann-like Domain"/>
    <property type="match status" value="1"/>
</dbReference>
<evidence type="ECO:0000259" key="4">
    <source>
        <dbReference type="SMART" id="SM00822"/>
    </source>
</evidence>
<evidence type="ECO:0000313" key="6">
    <source>
        <dbReference type="EMBL" id="QTR02449.1"/>
    </source>
</evidence>
<dbReference type="GO" id="GO:0008667">
    <property type="term" value="F:2,3-dihydro-2,3-dihydroxybenzoate dehydrogenase activity"/>
    <property type="evidence" value="ECO:0007669"/>
    <property type="project" value="UniProtKB-EC"/>
</dbReference>
<proteinExistence type="inferred from homology"/>
<dbReference type="EMBL" id="CP072788">
    <property type="protein sequence ID" value="QTR02449.1"/>
    <property type="molecule type" value="Genomic_DNA"/>
</dbReference>
<evidence type="ECO:0000313" key="7">
    <source>
        <dbReference type="Proteomes" id="UP000671828"/>
    </source>
</evidence>
<reference evidence="6" key="2">
    <citation type="submission" date="2021-04" db="EMBL/GenBank/DDBJ databases">
        <title>Saccharothrix algeriensis WGS.</title>
        <authorList>
            <person name="Stuskova K."/>
            <person name="Hakalova E."/>
            <person name="Tebbal A.B."/>
            <person name="Eichmeier A."/>
        </authorList>
    </citation>
    <scope>NUCLEOTIDE SEQUENCE</scope>
    <source>
        <strain evidence="6">NRRL B-24137</strain>
    </source>
</reference>
<dbReference type="EMBL" id="JAFBCL010000001">
    <property type="protein sequence ID" value="MBM7814047.1"/>
    <property type="molecule type" value="Genomic_DNA"/>
</dbReference>
<dbReference type="InterPro" id="IPR002347">
    <property type="entry name" value="SDR_fam"/>
</dbReference>
<dbReference type="AlphaFoldDB" id="A0A8T8HVQ4"/>
<evidence type="ECO:0000256" key="3">
    <source>
        <dbReference type="RuleBase" id="RU000363"/>
    </source>
</evidence>
<dbReference type="PRINTS" id="PR00080">
    <property type="entry name" value="SDRFAMILY"/>
</dbReference>
<dbReference type="PANTHER" id="PTHR43669:SF3">
    <property type="entry name" value="ALCOHOL DEHYDROGENASE, PUTATIVE (AFU_ORTHOLOGUE AFUA_3G03445)-RELATED"/>
    <property type="match status" value="1"/>
</dbReference>
<sequence length="215" mass="22204">MNVCSGRGIALVTGACTPLGRAVVGWLARQGPLVAVVDGDGARLAALVERWQGEGLRIAGRQVDVTSSAAVDALVDQVEREFGPVDALVATAGELRPGPPLSLTDEDWAHSFAVNADGVFHVSRAVAARMVVRERGTIVTVAPPTAAVPRSNVVAHAASRAAAVAYTECLALEVASRGVHCAVVTSDDADRVVDEVRFLLADAFAGPAVPRPRSA</sequence>
<reference evidence="5 8" key="1">
    <citation type="submission" date="2021-01" db="EMBL/GenBank/DDBJ databases">
        <title>Sequencing the genomes of 1000 actinobacteria strains.</title>
        <authorList>
            <person name="Klenk H.-P."/>
        </authorList>
    </citation>
    <scope>NUCLEOTIDE SEQUENCE [LARGE SCALE GENOMIC DNA]</scope>
    <source>
        <strain evidence="5 8">DSM 44581</strain>
    </source>
</reference>
<evidence type="ECO:0000313" key="5">
    <source>
        <dbReference type="EMBL" id="MBM7814047.1"/>
    </source>
</evidence>
<dbReference type="InterPro" id="IPR003560">
    <property type="entry name" value="DHB_DH"/>
</dbReference>
<dbReference type="EC" id="1.3.1.28" evidence="5"/>
<keyword evidence="2 5" id="KW-0560">Oxidoreductase</keyword>
<dbReference type="PRINTS" id="PR01397">
    <property type="entry name" value="DHBDHDRGNASE"/>
</dbReference>
<dbReference type="GO" id="GO:0019290">
    <property type="term" value="P:siderophore biosynthetic process"/>
    <property type="evidence" value="ECO:0007669"/>
    <property type="project" value="InterPro"/>
</dbReference>
<dbReference type="PANTHER" id="PTHR43669">
    <property type="entry name" value="5-KETO-D-GLUCONATE 5-REDUCTASE"/>
    <property type="match status" value="1"/>
</dbReference>